<name>A0A6J4QFK2_9BURK</name>
<feature type="region of interest" description="Disordered" evidence="1">
    <location>
        <begin position="161"/>
        <end position="187"/>
    </location>
</feature>
<evidence type="ECO:0000313" key="2">
    <source>
        <dbReference type="EMBL" id="CAA9440388.1"/>
    </source>
</evidence>
<evidence type="ECO:0000256" key="1">
    <source>
        <dbReference type="SAM" id="MobiDB-lite"/>
    </source>
</evidence>
<protein>
    <submittedName>
        <fullName evidence="2">Efflux ABC transporter, permease protein</fullName>
    </submittedName>
</protein>
<feature type="region of interest" description="Disordered" evidence="1">
    <location>
        <begin position="74"/>
        <end position="107"/>
    </location>
</feature>
<accession>A0A6J4QFK2</accession>
<sequence length="187" mass="20413">RAAERLRQQLVVADPEQDHGQPGVRAADAAVALELVLRLRGFVHRARPVRGPGGADRHLGVRPARLRRAAVDPGVRGARGGDARRPGPDRRALGREVRPDGGVPELRHHADDVPLGRLLLHPLAARFLAAGEPPQPFLLHDRRVSLWFLRGERRLALAQFGDRGDGHAGGQRHRSAPASHRLQDPGM</sequence>
<gene>
    <name evidence="2" type="ORF">AVDCRST_MAG51-3214</name>
</gene>
<reference evidence="2" key="1">
    <citation type="submission" date="2020-02" db="EMBL/GenBank/DDBJ databases">
        <authorList>
            <person name="Meier V. D."/>
        </authorList>
    </citation>
    <scope>NUCLEOTIDE SEQUENCE</scope>
    <source>
        <strain evidence="2">AVDCRST_MAG51</strain>
    </source>
</reference>
<feature type="compositionally biased region" description="Basic and acidic residues" evidence="1">
    <location>
        <begin position="79"/>
        <end position="107"/>
    </location>
</feature>
<proteinExistence type="predicted"/>
<dbReference type="EMBL" id="CADCUX010000698">
    <property type="protein sequence ID" value="CAA9440388.1"/>
    <property type="molecule type" value="Genomic_DNA"/>
</dbReference>
<feature type="non-terminal residue" evidence="2">
    <location>
        <position position="187"/>
    </location>
</feature>
<dbReference type="AlphaFoldDB" id="A0A6J4QFK2"/>
<organism evidence="2">
    <name type="scientific">uncultured Ramlibacter sp</name>
    <dbReference type="NCBI Taxonomy" id="260755"/>
    <lineage>
        <taxon>Bacteria</taxon>
        <taxon>Pseudomonadati</taxon>
        <taxon>Pseudomonadota</taxon>
        <taxon>Betaproteobacteria</taxon>
        <taxon>Burkholderiales</taxon>
        <taxon>Comamonadaceae</taxon>
        <taxon>Ramlibacter</taxon>
        <taxon>environmental samples</taxon>
    </lineage>
</organism>
<feature type="non-terminal residue" evidence="2">
    <location>
        <position position="1"/>
    </location>
</feature>